<protein>
    <submittedName>
        <fullName evidence="1">Uncharacterized protein</fullName>
    </submittedName>
</protein>
<dbReference type="KEGG" id="mehf:MmiHf6_09760"/>
<accession>A0AA96V0G4</accession>
<keyword evidence="2" id="KW-1185">Reference proteome</keyword>
<proteinExistence type="predicted"/>
<organism evidence="1 2">
    <name type="scientific">Methanimicrococcus hongohii</name>
    <dbReference type="NCBI Taxonomy" id="3028295"/>
    <lineage>
        <taxon>Archaea</taxon>
        <taxon>Methanobacteriati</taxon>
        <taxon>Methanobacteriota</taxon>
        <taxon>Stenosarchaea group</taxon>
        <taxon>Methanomicrobia</taxon>
        <taxon>Methanosarcinales</taxon>
        <taxon>Methanosarcinaceae</taxon>
        <taxon>Methanimicrococcus</taxon>
    </lineage>
</organism>
<evidence type="ECO:0000313" key="1">
    <source>
        <dbReference type="EMBL" id="WNY23665.1"/>
    </source>
</evidence>
<sequence length="38" mass="4753">MFEEDFFEVDELQYKTRDGVDVEYEYVFDAGKYFRMLK</sequence>
<dbReference type="EMBL" id="CP131059">
    <property type="protein sequence ID" value="WNY23665.1"/>
    <property type="molecule type" value="Genomic_DNA"/>
</dbReference>
<evidence type="ECO:0000313" key="2">
    <source>
        <dbReference type="Proteomes" id="UP001302978"/>
    </source>
</evidence>
<dbReference type="AlphaFoldDB" id="A0AA96V0G4"/>
<gene>
    <name evidence="1" type="ORF">MmiHf6_09760</name>
</gene>
<name>A0AA96V0G4_9EURY</name>
<reference evidence="1 2" key="1">
    <citation type="submission" date="2023-07" db="EMBL/GenBank/DDBJ databases">
        <title>Closed genoem sequence of Methanomicrococcus sp. Hf6.</title>
        <authorList>
            <person name="Poehlein A."/>
            <person name="Protasov E."/>
            <person name="Platt K."/>
            <person name="Reeh H."/>
            <person name="Daniel R."/>
            <person name="Brune A."/>
        </authorList>
    </citation>
    <scope>NUCLEOTIDE SEQUENCE [LARGE SCALE GENOMIC DNA]</scope>
    <source>
        <strain evidence="1 2">Hf6</strain>
    </source>
</reference>
<dbReference type="Proteomes" id="UP001302978">
    <property type="component" value="Chromosome"/>
</dbReference>